<evidence type="ECO:0000313" key="2">
    <source>
        <dbReference type="EnsemblPlants" id="ORGLA07G0067000.1"/>
    </source>
</evidence>
<dbReference type="Gramene" id="ORGLA07G0067000.1">
    <property type="protein sequence ID" value="ORGLA07G0067000.1"/>
    <property type="gene ID" value="ORGLA07G0067000"/>
</dbReference>
<reference evidence="2" key="1">
    <citation type="submission" date="2015-06" db="UniProtKB">
        <authorList>
            <consortium name="EnsemblPlants"/>
        </authorList>
    </citation>
    <scope>IDENTIFICATION</scope>
</reference>
<sequence length="124" mass="13043">MEKKKTTRAEDAGAEVDAQLPARRVAAAEPKRALAPTPTPPPGTGCSGTTSWRPPSRWPCASARWSTPSSTATTRRSSLGTSCLCSSCAVQPRKSFATMSRCTGGLSPWELPGSGCDEFIGRKS</sequence>
<feature type="compositionally biased region" description="Low complexity" evidence="1">
    <location>
        <begin position="61"/>
        <end position="77"/>
    </location>
</feature>
<reference evidence="2 3" key="2">
    <citation type="submission" date="2018-04" db="EMBL/GenBank/DDBJ databases">
        <title>OglaRS2 (Oryza glaberrima Reference Sequence Version 2).</title>
        <authorList>
            <person name="Zhang J."/>
            <person name="Kudrna D."/>
            <person name="Lee S."/>
            <person name="Talag J."/>
            <person name="Rajasekar S."/>
            <person name="Wing R.A."/>
        </authorList>
    </citation>
    <scope>NUCLEOTIDE SEQUENCE [LARGE SCALE GENOMIC DNA]</scope>
    <source>
        <strain evidence="2 3">cv. IRGC 96717</strain>
    </source>
</reference>
<protein>
    <submittedName>
        <fullName evidence="2">Uncharacterized protein</fullName>
    </submittedName>
</protein>
<keyword evidence="3" id="KW-1185">Reference proteome</keyword>
<accession>I1Q978</accession>
<dbReference type="Proteomes" id="UP000007306">
    <property type="component" value="Chromosome 7"/>
</dbReference>
<evidence type="ECO:0000313" key="3">
    <source>
        <dbReference type="Proteomes" id="UP000007306"/>
    </source>
</evidence>
<name>I1Q978_ORYGL</name>
<proteinExistence type="predicted"/>
<evidence type="ECO:0000256" key="1">
    <source>
        <dbReference type="SAM" id="MobiDB-lite"/>
    </source>
</evidence>
<organism evidence="2 3">
    <name type="scientific">Oryza glaberrima</name>
    <name type="common">African rice</name>
    <dbReference type="NCBI Taxonomy" id="4538"/>
    <lineage>
        <taxon>Eukaryota</taxon>
        <taxon>Viridiplantae</taxon>
        <taxon>Streptophyta</taxon>
        <taxon>Embryophyta</taxon>
        <taxon>Tracheophyta</taxon>
        <taxon>Spermatophyta</taxon>
        <taxon>Magnoliopsida</taxon>
        <taxon>Liliopsida</taxon>
        <taxon>Poales</taxon>
        <taxon>Poaceae</taxon>
        <taxon>BOP clade</taxon>
        <taxon>Oryzoideae</taxon>
        <taxon>Oryzeae</taxon>
        <taxon>Oryzinae</taxon>
        <taxon>Oryza</taxon>
    </lineage>
</organism>
<dbReference type="AlphaFoldDB" id="I1Q978"/>
<dbReference type="EnsemblPlants" id="ORGLA07G0067000.1">
    <property type="protein sequence ID" value="ORGLA07G0067000.1"/>
    <property type="gene ID" value="ORGLA07G0067000"/>
</dbReference>
<feature type="compositionally biased region" description="Basic and acidic residues" evidence="1">
    <location>
        <begin position="1"/>
        <end position="11"/>
    </location>
</feature>
<feature type="region of interest" description="Disordered" evidence="1">
    <location>
        <begin position="1"/>
        <end position="77"/>
    </location>
</feature>
<dbReference type="HOGENOM" id="CLU_2007518_0_0_1"/>